<dbReference type="Proteomes" id="UP001283361">
    <property type="component" value="Unassembled WGS sequence"/>
</dbReference>
<keyword evidence="3" id="KW-1185">Reference proteome</keyword>
<reference evidence="2" key="1">
    <citation type="journal article" date="2023" name="G3 (Bethesda)">
        <title>A reference genome for the long-term kleptoplast-retaining sea slug Elysia crispata morphotype clarki.</title>
        <authorList>
            <person name="Eastman K.E."/>
            <person name="Pendleton A.L."/>
            <person name="Shaikh M.A."/>
            <person name="Suttiyut T."/>
            <person name="Ogas R."/>
            <person name="Tomko P."/>
            <person name="Gavelis G."/>
            <person name="Widhalm J.R."/>
            <person name="Wisecaver J.H."/>
        </authorList>
    </citation>
    <scope>NUCLEOTIDE SEQUENCE</scope>
    <source>
        <strain evidence="2">ECLA1</strain>
    </source>
</reference>
<proteinExistence type="predicted"/>
<feature type="compositionally biased region" description="Basic and acidic residues" evidence="1">
    <location>
        <begin position="20"/>
        <end position="35"/>
    </location>
</feature>
<dbReference type="AlphaFoldDB" id="A0AAE1DWF3"/>
<evidence type="ECO:0000313" key="3">
    <source>
        <dbReference type="Proteomes" id="UP001283361"/>
    </source>
</evidence>
<sequence length="134" mass="14808">MISVDEHSTHPASSVAGLAKTERNPHVRENDKSGSDPDLNPSVASRLSLDKQKQQAFWDRGYQGDLSLKQSASFLCLMTGEVADWFLPILAGWEIAVSQVKSSTRTGGYCNHGKWENQMVAVGFLISNKMSRMH</sequence>
<protein>
    <submittedName>
        <fullName evidence="2">Uncharacterized protein</fullName>
    </submittedName>
</protein>
<comment type="caution">
    <text evidence="2">The sequence shown here is derived from an EMBL/GenBank/DDBJ whole genome shotgun (WGS) entry which is preliminary data.</text>
</comment>
<gene>
    <name evidence="2" type="ORF">RRG08_056830</name>
</gene>
<organism evidence="2 3">
    <name type="scientific">Elysia crispata</name>
    <name type="common">lettuce slug</name>
    <dbReference type="NCBI Taxonomy" id="231223"/>
    <lineage>
        <taxon>Eukaryota</taxon>
        <taxon>Metazoa</taxon>
        <taxon>Spiralia</taxon>
        <taxon>Lophotrochozoa</taxon>
        <taxon>Mollusca</taxon>
        <taxon>Gastropoda</taxon>
        <taxon>Heterobranchia</taxon>
        <taxon>Euthyneura</taxon>
        <taxon>Panpulmonata</taxon>
        <taxon>Sacoglossa</taxon>
        <taxon>Placobranchoidea</taxon>
        <taxon>Plakobranchidae</taxon>
        <taxon>Elysia</taxon>
    </lineage>
</organism>
<feature type="region of interest" description="Disordered" evidence="1">
    <location>
        <begin position="1"/>
        <end position="50"/>
    </location>
</feature>
<name>A0AAE1DWF3_9GAST</name>
<dbReference type="EMBL" id="JAWDGP010002185">
    <property type="protein sequence ID" value="KAK3784875.1"/>
    <property type="molecule type" value="Genomic_DNA"/>
</dbReference>
<evidence type="ECO:0000313" key="2">
    <source>
        <dbReference type="EMBL" id="KAK3784875.1"/>
    </source>
</evidence>
<accession>A0AAE1DWF3</accession>
<evidence type="ECO:0000256" key="1">
    <source>
        <dbReference type="SAM" id="MobiDB-lite"/>
    </source>
</evidence>